<protein>
    <recommendedName>
        <fullName evidence="2">RING-type E3 ubiquitin transferase</fullName>
        <ecNumber evidence="2">2.3.2.27</ecNumber>
    </recommendedName>
</protein>
<feature type="domain" description="RING-type" evidence="9">
    <location>
        <begin position="254"/>
        <end position="296"/>
    </location>
</feature>
<evidence type="ECO:0000256" key="7">
    <source>
        <dbReference type="PROSITE-ProRule" id="PRU00175"/>
    </source>
</evidence>
<evidence type="ECO:0000259" key="9">
    <source>
        <dbReference type="PROSITE" id="PS50089"/>
    </source>
</evidence>
<dbReference type="SMART" id="SM00184">
    <property type="entry name" value="RING"/>
    <property type="match status" value="3"/>
</dbReference>
<sequence length="463" mass="48920">MSSDVQNTSSCCSFLGAVATVFAVFFVLLILFLCACYILLRRCRQAAAADALDDDPPPPADGLDPSAIASLPSFAYYSTGGSSRAGSGDGGRDKASAVVVDCSVCLDAVEEGATVRLLPSCMHLFHQECIDVWLSLHATCPVCRANPEPKRAAVARRGETSYVGQRFAVVGIFVGCWIVFLSLVFLLHKLCSRRSGSGSGGSSNSNTTVPSIDDLLGVGRGLDGRAIAALPSFKLERNVDRSSGGGNGGSGWECAVCLGLAQEGETVRRLPECGHAFHAECVDRWLSAHPTCPVCRRTVVVEAANVAAKAAAGSSYAAIFYGHRVPNVGNVVGSLAVFIGVTLLCLLILLAVASWRRRLRREARTAAAPPYEPPRAQPQLSDSAAAALPTFAYDRTVDHRGGGGGWAQCTICLSVISRGEMVKQVPACKHLYHVRCIDKWLSSHSTCPLCRSDVTGTPPQPPV</sequence>
<keyword evidence="8" id="KW-0812">Transmembrane</keyword>
<dbReference type="AlphaFoldDB" id="A0A199UT16"/>
<proteinExistence type="inferred from homology"/>
<gene>
    <name evidence="10" type="ORF">ACMD2_08733</name>
</gene>
<evidence type="ECO:0000256" key="2">
    <source>
        <dbReference type="ARBA" id="ARBA00012483"/>
    </source>
</evidence>
<comment type="similarity">
    <text evidence="6">Belongs to the RING-type zinc finger family. ATL subfamily.</text>
</comment>
<evidence type="ECO:0000313" key="11">
    <source>
        <dbReference type="Proteomes" id="UP000092600"/>
    </source>
</evidence>
<dbReference type="GO" id="GO:0008270">
    <property type="term" value="F:zinc ion binding"/>
    <property type="evidence" value="ECO:0007669"/>
    <property type="project" value="UniProtKB-KW"/>
</dbReference>
<evidence type="ECO:0000256" key="5">
    <source>
        <dbReference type="ARBA" id="ARBA00022833"/>
    </source>
</evidence>
<evidence type="ECO:0000313" key="10">
    <source>
        <dbReference type="EMBL" id="OAY67904.1"/>
    </source>
</evidence>
<comment type="caution">
    <text evidence="10">The sequence shown here is derived from an EMBL/GenBank/DDBJ whole genome shotgun (WGS) entry which is preliminary data.</text>
</comment>
<dbReference type="InterPro" id="IPR001841">
    <property type="entry name" value="Znf_RING"/>
</dbReference>
<organism evidence="10 11">
    <name type="scientific">Ananas comosus</name>
    <name type="common">Pineapple</name>
    <name type="synonym">Ananas ananas</name>
    <dbReference type="NCBI Taxonomy" id="4615"/>
    <lineage>
        <taxon>Eukaryota</taxon>
        <taxon>Viridiplantae</taxon>
        <taxon>Streptophyta</taxon>
        <taxon>Embryophyta</taxon>
        <taxon>Tracheophyta</taxon>
        <taxon>Spermatophyta</taxon>
        <taxon>Magnoliopsida</taxon>
        <taxon>Liliopsida</taxon>
        <taxon>Poales</taxon>
        <taxon>Bromeliaceae</taxon>
        <taxon>Bromelioideae</taxon>
        <taxon>Ananas</taxon>
    </lineage>
</organism>
<dbReference type="SUPFAM" id="SSF57850">
    <property type="entry name" value="RING/U-box"/>
    <property type="match status" value="3"/>
</dbReference>
<keyword evidence="5" id="KW-0862">Zinc</keyword>
<keyword evidence="4 7" id="KW-0863">Zinc-finger</keyword>
<comment type="catalytic activity">
    <reaction evidence="1">
        <text>S-ubiquitinyl-[E2 ubiquitin-conjugating enzyme]-L-cysteine + [acceptor protein]-L-lysine = [E2 ubiquitin-conjugating enzyme]-L-cysteine + N(6)-ubiquitinyl-[acceptor protein]-L-lysine.</text>
        <dbReference type="EC" id="2.3.2.27"/>
    </reaction>
</comment>
<dbReference type="Proteomes" id="UP000092600">
    <property type="component" value="Unassembled WGS sequence"/>
</dbReference>
<dbReference type="CDD" id="cd16461">
    <property type="entry name" value="RING-H2_EL5-like"/>
    <property type="match status" value="2"/>
</dbReference>
<feature type="transmembrane region" description="Helical" evidence="8">
    <location>
        <begin position="331"/>
        <end position="355"/>
    </location>
</feature>
<feature type="transmembrane region" description="Helical" evidence="8">
    <location>
        <begin position="167"/>
        <end position="187"/>
    </location>
</feature>
<keyword evidence="8" id="KW-1133">Transmembrane helix</keyword>
<accession>A0A199UT16</accession>
<dbReference type="PANTHER" id="PTHR14155:SF627">
    <property type="entry name" value="OS06G0192800 PROTEIN"/>
    <property type="match status" value="1"/>
</dbReference>
<dbReference type="InterPro" id="IPR053238">
    <property type="entry name" value="RING-H2_zinc_finger"/>
</dbReference>
<dbReference type="InterPro" id="IPR013083">
    <property type="entry name" value="Znf_RING/FYVE/PHD"/>
</dbReference>
<dbReference type="PANTHER" id="PTHR14155">
    <property type="entry name" value="RING FINGER DOMAIN-CONTAINING"/>
    <property type="match status" value="1"/>
</dbReference>
<evidence type="ECO:0000256" key="4">
    <source>
        <dbReference type="ARBA" id="ARBA00022771"/>
    </source>
</evidence>
<feature type="domain" description="RING-type" evidence="9">
    <location>
        <begin position="409"/>
        <end position="451"/>
    </location>
</feature>
<feature type="domain" description="RING-type" evidence="9">
    <location>
        <begin position="102"/>
        <end position="144"/>
    </location>
</feature>
<keyword evidence="3" id="KW-0479">Metal-binding</keyword>
<dbReference type="PROSITE" id="PS50089">
    <property type="entry name" value="ZF_RING_2"/>
    <property type="match status" value="3"/>
</dbReference>
<evidence type="ECO:0000256" key="8">
    <source>
        <dbReference type="SAM" id="Phobius"/>
    </source>
</evidence>
<name>A0A199UT16_ANACO</name>
<dbReference type="EC" id="2.3.2.27" evidence="2"/>
<reference evidence="10 11" key="1">
    <citation type="journal article" date="2016" name="DNA Res.">
        <title>The draft genome of MD-2 pineapple using hybrid error correction of long reads.</title>
        <authorList>
            <person name="Redwan R.M."/>
            <person name="Saidin A."/>
            <person name="Kumar S.V."/>
        </authorList>
    </citation>
    <scope>NUCLEOTIDE SEQUENCE [LARGE SCALE GENOMIC DNA]</scope>
    <source>
        <strain evidence="11">cv. MD2</strain>
        <tissue evidence="10">Leaf</tissue>
    </source>
</reference>
<dbReference type="GO" id="GO:0061630">
    <property type="term" value="F:ubiquitin protein ligase activity"/>
    <property type="evidence" value="ECO:0007669"/>
    <property type="project" value="UniProtKB-EC"/>
</dbReference>
<evidence type="ECO:0000256" key="6">
    <source>
        <dbReference type="ARBA" id="ARBA00024209"/>
    </source>
</evidence>
<feature type="transmembrane region" description="Helical" evidence="8">
    <location>
        <begin position="14"/>
        <end position="40"/>
    </location>
</feature>
<evidence type="ECO:0000256" key="1">
    <source>
        <dbReference type="ARBA" id="ARBA00000900"/>
    </source>
</evidence>
<dbReference type="Pfam" id="PF13639">
    <property type="entry name" value="zf-RING_2"/>
    <property type="match status" value="3"/>
</dbReference>
<keyword evidence="8" id="KW-0472">Membrane</keyword>
<dbReference type="Gene3D" id="3.30.40.10">
    <property type="entry name" value="Zinc/RING finger domain, C3HC4 (zinc finger)"/>
    <property type="match status" value="3"/>
</dbReference>
<dbReference type="EMBL" id="LSRQ01005221">
    <property type="protein sequence ID" value="OAY67904.1"/>
    <property type="molecule type" value="Genomic_DNA"/>
</dbReference>
<evidence type="ECO:0000256" key="3">
    <source>
        <dbReference type="ARBA" id="ARBA00022723"/>
    </source>
</evidence>